<evidence type="ECO:0000313" key="2">
    <source>
        <dbReference type="EMBL" id="KYF84633.1"/>
    </source>
</evidence>
<dbReference type="EMBL" id="JEMB01001881">
    <property type="protein sequence ID" value="KYF84633.1"/>
    <property type="molecule type" value="Genomic_DNA"/>
</dbReference>
<dbReference type="AlphaFoldDB" id="A0A150RWS2"/>
<reference evidence="2 3" key="1">
    <citation type="submission" date="2014-02" db="EMBL/GenBank/DDBJ databases">
        <title>The small core and large imbalanced accessory genome model reveals a collaborative survival strategy of Sorangium cellulosum strains in nature.</title>
        <authorList>
            <person name="Han K."/>
            <person name="Peng R."/>
            <person name="Blom J."/>
            <person name="Li Y.-Z."/>
        </authorList>
    </citation>
    <scope>NUCLEOTIDE SEQUENCE [LARGE SCALE GENOMIC DNA]</scope>
    <source>
        <strain evidence="2 3">So0011-07</strain>
    </source>
</reference>
<name>A0A150RWS2_SORCE</name>
<evidence type="ECO:0000256" key="1">
    <source>
        <dbReference type="SAM" id="MobiDB-lite"/>
    </source>
</evidence>
<sequence length="68" mass="6893">MFTGRIEPVASPSRHGGGISDSTARDGPRSARGRAFLTYPRAGEPEAHAPASAGVLAPRPLPGAAASR</sequence>
<feature type="region of interest" description="Disordered" evidence="1">
    <location>
        <begin position="1"/>
        <end position="68"/>
    </location>
</feature>
<gene>
    <name evidence="2" type="ORF">BE17_08490</name>
</gene>
<dbReference type="Proteomes" id="UP000075635">
    <property type="component" value="Unassembled WGS sequence"/>
</dbReference>
<organism evidence="2 3">
    <name type="scientific">Sorangium cellulosum</name>
    <name type="common">Polyangium cellulosum</name>
    <dbReference type="NCBI Taxonomy" id="56"/>
    <lineage>
        <taxon>Bacteria</taxon>
        <taxon>Pseudomonadati</taxon>
        <taxon>Myxococcota</taxon>
        <taxon>Polyangia</taxon>
        <taxon>Polyangiales</taxon>
        <taxon>Polyangiaceae</taxon>
        <taxon>Sorangium</taxon>
    </lineage>
</organism>
<evidence type="ECO:0000313" key="3">
    <source>
        <dbReference type="Proteomes" id="UP000075635"/>
    </source>
</evidence>
<protein>
    <submittedName>
        <fullName evidence="2">Uncharacterized protein</fullName>
    </submittedName>
</protein>
<proteinExistence type="predicted"/>
<accession>A0A150RWS2</accession>
<comment type="caution">
    <text evidence="2">The sequence shown here is derived from an EMBL/GenBank/DDBJ whole genome shotgun (WGS) entry which is preliminary data.</text>
</comment>